<evidence type="ECO:0000313" key="3">
    <source>
        <dbReference type="Proteomes" id="UP001519332"/>
    </source>
</evidence>
<evidence type="ECO:0000256" key="1">
    <source>
        <dbReference type="SAM" id="MobiDB-lite"/>
    </source>
</evidence>
<evidence type="ECO:0000313" key="2">
    <source>
        <dbReference type="EMBL" id="MBP2329616.1"/>
    </source>
</evidence>
<keyword evidence="3" id="KW-1185">Reference proteome</keyword>
<sequence>MVWHHQTGQLTDRDHHVDLVLRPIPVARHGNNPRPHNHSAPDRYDQCPACACRKPHPCWSDRVTDIDSGRLPAHAATTAGWPAVLQRLAYLGLTNTFALLCLLPMSNRDKTSRSSHCATRSQYCNSNSVTPRYGSLRLTGHCPPRSCTDYHAKRCTDPVCWCARTPSGTGTGTCSPRTPRRSVPTETSRTAPHHLVCASPGPAPGKEGTAASSASSSSGGRPCCAARRHGLHARCAGVMWPFPCLGSSVFGCTPLRPTPGSRQSNER</sequence>
<gene>
    <name evidence="2" type="ORF">JOF56_010001</name>
</gene>
<dbReference type="EMBL" id="JAGINW010000001">
    <property type="protein sequence ID" value="MBP2329616.1"/>
    <property type="molecule type" value="Genomic_DNA"/>
</dbReference>
<dbReference type="Proteomes" id="UP001519332">
    <property type="component" value="Unassembled WGS sequence"/>
</dbReference>
<accession>A0ABS4TZ12</accession>
<proteinExistence type="predicted"/>
<reference evidence="2 3" key="1">
    <citation type="submission" date="2021-03" db="EMBL/GenBank/DDBJ databases">
        <title>Sequencing the genomes of 1000 actinobacteria strains.</title>
        <authorList>
            <person name="Klenk H.-P."/>
        </authorList>
    </citation>
    <scope>NUCLEOTIDE SEQUENCE [LARGE SCALE GENOMIC DNA]</scope>
    <source>
        <strain evidence="2 3">DSM 46670</strain>
    </source>
</reference>
<comment type="caution">
    <text evidence="2">The sequence shown here is derived from an EMBL/GenBank/DDBJ whole genome shotgun (WGS) entry which is preliminary data.</text>
</comment>
<organism evidence="2 3">
    <name type="scientific">Kibdelosporangium banguiense</name>
    <dbReference type="NCBI Taxonomy" id="1365924"/>
    <lineage>
        <taxon>Bacteria</taxon>
        <taxon>Bacillati</taxon>
        <taxon>Actinomycetota</taxon>
        <taxon>Actinomycetes</taxon>
        <taxon>Pseudonocardiales</taxon>
        <taxon>Pseudonocardiaceae</taxon>
        <taxon>Kibdelosporangium</taxon>
    </lineage>
</organism>
<name>A0ABS4TZ12_9PSEU</name>
<protein>
    <submittedName>
        <fullName evidence="2">Uncharacterized protein</fullName>
    </submittedName>
</protein>
<feature type="region of interest" description="Disordered" evidence="1">
    <location>
        <begin position="169"/>
        <end position="221"/>
    </location>
</feature>